<comment type="caution">
    <text evidence="1">The sequence shown here is derived from an EMBL/GenBank/DDBJ whole genome shotgun (WGS) entry which is preliminary data.</text>
</comment>
<proteinExistence type="predicted"/>
<protein>
    <submittedName>
        <fullName evidence="1">Uncharacterized protein</fullName>
    </submittedName>
</protein>
<keyword evidence="2" id="KW-1185">Reference proteome</keyword>
<name>A0ACC1NNU6_9HYPO</name>
<organism evidence="1 2">
    <name type="scientific">Zarea fungicola</name>
    <dbReference type="NCBI Taxonomy" id="93591"/>
    <lineage>
        <taxon>Eukaryota</taxon>
        <taxon>Fungi</taxon>
        <taxon>Dikarya</taxon>
        <taxon>Ascomycota</taxon>
        <taxon>Pezizomycotina</taxon>
        <taxon>Sordariomycetes</taxon>
        <taxon>Hypocreomycetidae</taxon>
        <taxon>Hypocreales</taxon>
        <taxon>Cordycipitaceae</taxon>
        <taxon>Zarea</taxon>
    </lineage>
</organism>
<dbReference type="Proteomes" id="UP001143910">
    <property type="component" value="Unassembled WGS sequence"/>
</dbReference>
<dbReference type="EMBL" id="JANJQO010000175">
    <property type="protein sequence ID" value="KAJ2980744.1"/>
    <property type="molecule type" value="Genomic_DNA"/>
</dbReference>
<sequence length="147" mass="15776">MKTTTILSAIAAFAVAVAAAEELKIEVTHKVECERKTQKGDKVSMHYRGTLASDGTQFDASLLDMCIGEKRTLTIPPEFGYGDRGIGPIPGGATLIFETELVAIAGVEPPKKVEEAEDATPKEDNKAGQVNYIDAIRRLLCGRSPLT</sequence>
<evidence type="ECO:0000313" key="1">
    <source>
        <dbReference type="EMBL" id="KAJ2980744.1"/>
    </source>
</evidence>
<gene>
    <name evidence="1" type="ORF">NQ176_g2455</name>
</gene>
<accession>A0ACC1NNU6</accession>
<reference evidence="1" key="1">
    <citation type="submission" date="2022-08" db="EMBL/GenBank/DDBJ databases">
        <title>Genome Sequence of Lecanicillium fungicola.</title>
        <authorList>
            <person name="Buettner E."/>
        </authorList>
    </citation>
    <scope>NUCLEOTIDE SEQUENCE</scope>
    <source>
        <strain evidence="1">Babe33</strain>
    </source>
</reference>
<evidence type="ECO:0000313" key="2">
    <source>
        <dbReference type="Proteomes" id="UP001143910"/>
    </source>
</evidence>